<dbReference type="Gene3D" id="2.10.220.10">
    <property type="entry name" value="Hormone Receptor, Insulin-like Growth Factor Receptor 1, Chain A, domain 2"/>
    <property type="match status" value="1"/>
</dbReference>
<dbReference type="Proteomes" id="UP000014680">
    <property type="component" value="Unassembled WGS sequence"/>
</dbReference>
<organism evidence="3 4">
    <name type="scientific">Entamoeba invadens IP1</name>
    <dbReference type="NCBI Taxonomy" id="370355"/>
    <lineage>
        <taxon>Eukaryota</taxon>
        <taxon>Amoebozoa</taxon>
        <taxon>Evosea</taxon>
        <taxon>Archamoebae</taxon>
        <taxon>Mastigamoebida</taxon>
        <taxon>Entamoebidae</taxon>
        <taxon>Entamoeba</taxon>
    </lineage>
</organism>
<dbReference type="SMART" id="SM00261">
    <property type="entry name" value="FU"/>
    <property type="match status" value="4"/>
</dbReference>
<feature type="chain" id="PRO_5001980435" description="EGF-like domain-containing protein" evidence="1">
    <location>
        <begin position="17"/>
        <end position="534"/>
    </location>
</feature>
<dbReference type="SMART" id="SM00181">
    <property type="entry name" value="EGF"/>
    <property type="match status" value="7"/>
</dbReference>
<feature type="signal peptide" evidence="1">
    <location>
        <begin position="1"/>
        <end position="16"/>
    </location>
</feature>
<proteinExistence type="predicted"/>
<evidence type="ECO:0000313" key="4">
    <source>
        <dbReference type="Proteomes" id="UP000014680"/>
    </source>
</evidence>
<dbReference type="EMBL" id="KB206320">
    <property type="protein sequence ID" value="ELP92867.1"/>
    <property type="molecule type" value="Genomic_DNA"/>
</dbReference>
<feature type="domain" description="EGF-like" evidence="2">
    <location>
        <begin position="442"/>
        <end position="479"/>
    </location>
</feature>
<dbReference type="InterPro" id="IPR053215">
    <property type="entry name" value="TKL_Ser/Thr_kinase"/>
</dbReference>
<feature type="domain" description="EGF-like" evidence="2">
    <location>
        <begin position="303"/>
        <end position="332"/>
    </location>
</feature>
<dbReference type="RefSeq" id="XP_004259638.1">
    <property type="nucleotide sequence ID" value="XM_004259590.1"/>
</dbReference>
<feature type="domain" description="EGF-like" evidence="2">
    <location>
        <begin position="241"/>
        <end position="270"/>
    </location>
</feature>
<dbReference type="KEGG" id="eiv:EIN_508680"/>
<dbReference type="PANTHER" id="PTHR45756:SF1">
    <property type="entry name" value="PROTEIN KINASE DOMAIN CONTAINING PROTEIN"/>
    <property type="match status" value="1"/>
</dbReference>
<dbReference type="InterPro" id="IPR009030">
    <property type="entry name" value="Growth_fac_rcpt_cys_sf"/>
</dbReference>
<dbReference type="OMA" id="MCEICEN"/>
<feature type="domain" description="EGF-like" evidence="2">
    <location>
        <begin position="271"/>
        <end position="302"/>
    </location>
</feature>
<dbReference type="AlphaFoldDB" id="A0A0A1UCA4"/>
<dbReference type="GeneID" id="14891828"/>
<feature type="domain" description="EGF-like" evidence="2">
    <location>
        <begin position="333"/>
        <end position="364"/>
    </location>
</feature>
<reference evidence="3 4" key="1">
    <citation type="submission" date="2012-10" db="EMBL/GenBank/DDBJ databases">
        <authorList>
            <person name="Zafar N."/>
            <person name="Inman J."/>
            <person name="Hall N."/>
            <person name="Lorenzi H."/>
            <person name="Caler E."/>
        </authorList>
    </citation>
    <scope>NUCLEOTIDE SEQUENCE [LARGE SCALE GENOMIC DNA]</scope>
    <source>
        <strain evidence="3 4">IP1</strain>
    </source>
</reference>
<evidence type="ECO:0000256" key="1">
    <source>
        <dbReference type="SAM" id="SignalP"/>
    </source>
</evidence>
<dbReference type="OrthoDB" id="19903at2759"/>
<accession>A0A0A1UCA4</accession>
<evidence type="ECO:0000259" key="2">
    <source>
        <dbReference type="SMART" id="SM00181"/>
    </source>
</evidence>
<dbReference type="PANTHER" id="PTHR45756">
    <property type="entry name" value="PALMITOYLTRANSFERASE"/>
    <property type="match status" value="1"/>
</dbReference>
<feature type="domain" description="EGF-like" evidence="2">
    <location>
        <begin position="199"/>
        <end position="240"/>
    </location>
</feature>
<dbReference type="SUPFAM" id="SSF57184">
    <property type="entry name" value="Growth factor receptor domain"/>
    <property type="match status" value="4"/>
</dbReference>
<evidence type="ECO:0000313" key="3">
    <source>
        <dbReference type="EMBL" id="ELP92867.1"/>
    </source>
</evidence>
<dbReference type="InterPro" id="IPR006212">
    <property type="entry name" value="Furin_repeat"/>
</dbReference>
<protein>
    <recommendedName>
        <fullName evidence="2">EGF-like domain-containing protein</fullName>
    </recommendedName>
</protein>
<keyword evidence="1" id="KW-0732">Signal</keyword>
<feature type="domain" description="EGF-like" evidence="2">
    <location>
        <begin position="46"/>
        <end position="83"/>
    </location>
</feature>
<keyword evidence="4" id="KW-1185">Reference proteome</keyword>
<sequence>MLVFTIIVFLMKLVWSQCTPFCTCNKVTQTCTSCMSNYHKNTTFNECVYKRDLGCEKYASQSSDVCQKCSDGYKFNYLSGVCEVGIEHCLDATLSLEGCSSCEENYYSAGLNGCLQSTSEYQYCTSIDSENNCEFCVSGALLSEGRCVMYDEFCATSTTANSPVCKTCYSGFFVNSEGKCQSGEIANCMKYTSKTDCSMCLTGYRLLDNKCEKDDKCVGFIAGLCLGCPKGYFVSQKACFPCGENCESCTSSTKCKICYEGFAVQNGVCEKCEVLNCTKCDESGKMCEICENGYSLFEGKCVRCVNHCDKCRDVLSCETCESGYIAVDGGCAECEILNCLKCTEGVDQCNGCASGYSLQDNYCFKTIKNCKTYSEDGMCKVCNTNYIFDETDSTKCIRKPCSVEGDGGNCTTCSLGYYKTEDSSCEKCSSKCSAGCTMRENECDLLIEKRSLEGCAIYEKDGKCAICKEDYKLNKGKCENKGIACAIGSYTKTNKCTTCFSLLRGYTMPVDYNCWDGSINEVIIMGIIIILLLV</sequence>
<gene>
    <name evidence="3" type="ORF">EIN_508680</name>
</gene>
<name>A0A0A1UCA4_ENTIV</name>
<dbReference type="InterPro" id="IPR000742">
    <property type="entry name" value="EGF"/>
</dbReference>
<dbReference type="VEuPathDB" id="AmoebaDB:EIN_508680"/>